<gene>
    <name evidence="2" type="ORF">A2571_02235</name>
</gene>
<organism evidence="2 3">
    <name type="scientific">Candidatus Vogelbacteria bacterium RIFOXYD1_FULL_44_32</name>
    <dbReference type="NCBI Taxonomy" id="1802438"/>
    <lineage>
        <taxon>Bacteria</taxon>
        <taxon>Candidatus Vogeliibacteriota</taxon>
    </lineage>
</organism>
<sequence length="128" mass="15261">MNWLTLAPQYFYWHYTKGAKDFIAVWSNLLWFEFHFFSVPIMVRTLFVPFRRLGESYPKFANIWEYFSAFIVNTLMRLVGAVLRFVIIIIGLVTWILLFSLGLLAFLIWLILPALLVFMFIKGVYYLT</sequence>
<dbReference type="AlphaFoldDB" id="A0A1G2QDC5"/>
<evidence type="ECO:0000313" key="2">
    <source>
        <dbReference type="EMBL" id="OHA58566.1"/>
    </source>
</evidence>
<reference evidence="2 3" key="1">
    <citation type="journal article" date="2016" name="Nat. Commun.">
        <title>Thousands of microbial genomes shed light on interconnected biogeochemical processes in an aquifer system.</title>
        <authorList>
            <person name="Anantharaman K."/>
            <person name="Brown C.T."/>
            <person name="Hug L.A."/>
            <person name="Sharon I."/>
            <person name="Castelle C.J."/>
            <person name="Probst A.J."/>
            <person name="Thomas B.C."/>
            <person name="Singh A."/>
            <person name="Wilkins M.J."/>
            <person name="Karaoz U."/>
            <person name="Brodie E.L."/>
            <person name="Williams K.H."/>
            <person name="Hubbard S.S."/>
            <person name="Banfield J.F."/>
        </authorList>
    </citation>
    <scope>NUCLEOTIDE SEQUENCE [LARGE SCALE GENOMIC DNA]</scope>
</reference>
<comment type="caution">
    <text evidence="2">The sequence shown here is derived from an EMBL/GenBank/DDBJ whole genome shotgun (WGS) entry which is preliminary data.</text>
</comment>
<protein>
    <submittedName>
        <fullName evidence="2">Uncharacterized protein</fullName>
    </submittedName>
</protein>
<keyword evidence="1" id="KW-1133">Transmembrane helix</keyword>
<feature type="transmembrane region" description="Helical" evidence="1">
    <location>
        <begin position="78"/>
        <end position="98"/>
    </location>
</feature>
<dbReference type="STRING" id="1802438.A2571_02235"/>
<name>A0A1G2QDC5_9BACT</name>
<proteinExistence type="predicted"/>
<keyword evidence="1" id="KW-0472">Membrane</keyword>
<keyword evidence="1" id="KW-0812">Transmembrane</keyword>
<feature type="transmembrane region" description="Helical" evidence="1">
    <location>
        <begin position="23"/>
        <end position="43"/>
    </location>
</feature>
<dbReference type="Proteomes" id="UP000177043">
    <property type="component" value="Unassembled WGS sequence"/>
</dbReference>
<evidence type="ECO:0000256" key="1">
    <source>
        <dbReference type="SAM" id="Phobius"/>
    </source>
</evidence>
<accession>A0A1G2QDC5</accession>
<evidence type="ECO:0000313" key="3">
    <source>
        <dbReference type="Proteomes" id="UP000177043"/>
    </source>
</evidence>
<feature type="transmembrane region" description="Helical" evidence="1">
    <location>
        <begin position="104"/>
        <end position="127"/>
    </location>
</feature>
<dbReference type="EMBL" id="MHTJ01000003">
    <property type="protein sequence ID" value="OHA58566.1"/>
    <property type="molecule type" value="Genomic_DNA"/>
</dbReference>